<dbReference type="Proteomes" id="UP001172681">
    <property type="component" value="Unassembled WGS sequence"/>
</dbReference>
<proteinExistence type="predicted"/>
<gene>
    <name evidence="3" type="ORF">H2204_001595</name>
</gene>
<dbReference type="GO" id="GO:0003700">
    <property type="term" value="F:DNA-binding transcription factor activity"/>
    <property type="evidence" value="ECO:0007669"/>
    <property type="project" value="InterPro"/>
</dbReference>
<feature type="domain" description="BZIP" evidence="2">
    <location>
        <begin position="6"/>
        <end position="20"/>
    </location>
</feature>
<name>A0AA38YCV6_9EURO</name>
<dbReference type="AlphaFoldDB" id="A0AA38YCV6"/>
<evidence type="ECO:0000259" key="2">
    <source>
        <dbReference type="PROSITE" id="PS00036"/>
    </source>
</evidence>
<feature type="region of interest" description="Disordered" evidence="1">
    <location>
        <begin position="93"/>
        <end position="112"/>
    </location>
</feature>
<dbReference type="InterPro" id="IPR004827">
    <property type="entry name" value="bZIP"/>
</dbReference>
<keyword evidence="4" id="KW-1185">Reference proteome</keyword>
<feature type="compositionally biased region" description="Polar residues" evidence="1">
    <location>
        <begin position="458"/>
        <end position="472"/>
    </location>
</feature>
<accession>A0AA38YCV6</accession>
<dbReference type="Pfam" id="PF11905">
    <property type="entry name" value="DUF3425"/>
    <property type="match status" value="1"/>
</dbReference>
<feature type="region of interest" description="Disordered" evidence="1">
    <location>
        <begin position="450"/>
        <end position="472"/>
    </location>
</feature>
<protein>
    <recommendedName>
        <fullName evidence="2">BZIP domain-containing protein</fullName>
    </recommendedName>
</protein>
<dbReference type="PANTHER" id="PTHR38116">
    <property type="entry name" value="CHROMOSOME 7, WHOLE GENOME SHOTGUN SEQUENCE"/>
    <property type="match status" value="1"/>
</dbReference>
<dbReference type="InterPro" id="IPR021833">
    <property type="entry name" value="DUF3425"/>
</dbReference>
<dbReference type="Gene3D" id="1.20.5.170">
    <property type="match status" value="1"/>
</dbReference>
<dbReference type="SUPFAM" id="SSF57959">
    <property type="entry name" value="Leucine zipper domain"/>
    <property type="match status" value="1"/>
</dbReference>
<organism evidence="3 4">
    <name type="scientific">Knufia peltigerae</name>
    <dbReference type="NCBI Taxonomy" id="1002370"/>
    <lineage>
        <taxon>Eukaryota</taxon>
        <taxon>Fungi</taxon>
        <taxon>Dikarya</taxon>
        <taxon>Ascomycota</taxon>
        <taxon>Pezizomycotina</taxon>
        <taxon>Eurotiomycetes</taxon>
        <taxon>Chaetothyriomycetidae</taxon>
        <taxon>Chaetothyriales</taxon>
        <taxon>Trichomeriaceae</taxon>
        <taxon>Knufia</taxon>
    </lineage>
</organism>
<sequence>MNREDRRVRNRLSQKAFRARQALRIKELEQRLENLPESESERVSQLEEHNTLLRQRLFDNHKKMESLQVSLKALIDSTAKYLDLMINEDTTCRGEEVSSAKNSSPPAPEEANFPQDASYPLVGVPCPSAADNSICENLFDFDTSIPQAQEIDTVWIDDSLYSYEISHESQKDPHVSADRQLDGPSNMRDQIQSSVLLANGKAASSRDNCLNDPVSQLPLSFTLAQFGPASYAAASQAGPLLFTGAQGQLHATHSMLSNHIGSMEYFLKLNLSTSRRSQNRNISSHLDDHITAAVSLIFSTFVAMSWHTMTAWHAYLKVQPDLTSLMEWRVNPSPKNLSKVPPYYRPTQLQLSVSYPAVIDWMPWPSIRDALITYHSANPRLDDLIFEIASSYVMEIDLSKLVSGFSSTPGYVSVWDLVQAISPETTCTNLPSSTGFSVWNCSARDNASIDKTFDGPSNDMNEGTQSEGSLPASSTRALFQSKRLALQAFKLLGMDHGPHQFRLGPDFFEKHPELYDPNANIMASGVFLHPDRRWSLSHPQPLDTSMLARYREVTSWTLDGYPKTCPMPDVNCLG</sequence>
<dbReference type="PANTHER" id="PTHR38116:SF9">
    <property type="entry name" value="BZIP DOMAIN-CONTAINING PROTEIN"/>
    <property type="match status" value="1"/>
</dbReference>
<comment type="caution">
    <text evidence="3">The sequence shown here is derived from an EMBL/GenBank/DDBJ whole genome shotgun (WGS) entry which is preliminary data.</text>
</comment>
<dbReference type="PROSITE" id="PS00036">
    <property type="entry name" value="BZIP_BASIC"/>
    <property type="match status" value="1"/>
</dbReference>
<evidence type="ECO:0000313" key="3">
    <source>
        <dbReference type="EMBL" id="KAJ9644244.1"/>
    </source>
</evidence>
<reference evidence="3" key="1">
    <citation type="submission" date="2022-10" db="EMBL/GenBank/DDBJ databases">
        <title>Culturing micro-colonial fungi from biological soil crusts in the Mojave desert and describing Neophaeococcomyces mojavensis, and introducing the new genera and species Taxawa tesnikishii.</title>
        <authorList>
            <person name="Kurbessoian T."/>
            <person name="Stajich J.E."/>
        </authorList>
    </citation>
    <scope>NUCLEOTIDE SEQUENCE</scope>
    <source>
        <strain evidence="3">TK_35</strain>
    </source>
</reference>
<evidence type="ECO:0000256" key="1">
    <source>
        <dbReference type="SAM" id="MobiDB-lite"/>
    </source>
</evidence>
<dbReference type="CDD" id="cd14688">
    <property type="entry name" value="bZIP_YAP"/>
    <property type="match status" value="1"/>
</dbReference>
<dbReference type="InterPro" id="IPR046347">
    <property type="entry name" value="bZIP_sf"/>
</dbReference>
<dbReference type="EMBL" id="JAPDRN010000006">
    <property type="protein sequence ID" value="KAJ9644244.1"/>
    <property type="molecule type" value="Genomic_DNA"/>
</dbReference>
<evidence type="ECO:0000313" key="4">
    <source>
        <dbReference type="Proteomes" id="UP001172681"/>
    </source>
</evidence>